<feature type="region of interest" description="Disordered" evidence="1">
    <location>
        <begin position="35"/>
        <end position="78"/>
    </location>
</feature>
<comment type="caution">
    <text evidence="2">The sequence shown here is derived from an EMBL/GenBank/DDBJ whole genome shotgun (WGS) entry which is preliminary data.</text>
</comment>
<dbReference type="AlphaFoldDB" id="A0AAP0K382"/>
<protein>
    <submittedName>
        <fullName evidence="2">Uncharacterized protein</fullName>
    </submittedName>
</protein>
<proteinExistence type="predicted"/>
<evidence type="ECO:0000313" key="2">
    <source>
        <dbReference type="EMBL" id="KAK9145126.1"/>
    </source>
</evidence>
<reference evidence="2 3" key="1">
    <citation type="submission" date="2024-01" db="EMBL/GenBank/DDBJ databases">
        <title>Genome assemblies of Stephania.</title>
        <authorList>
            <person name="Yang L."/>
        </authorList>
    </citation>
    <scope>NUCLEOTIDE SEQUENCE [LARGE SCALE GENOMIC DNA]</scope>
    <source>
        <strain evidence="2">QJT</strain>
        <tissue evidence="2">Leaf</tissue>
    </source>
</reference>
<dbReference type="Proteomes" id="UP001417504">
    <property type="component" value="Unassembled WGS sequence"/>
</dbReference>
<evidence type="ECO:0000256" key="1">
    <source>
        <dbReference type="SAM" id="MobiDB-lite"/>
    </source>
</evidence>
<organism evidence="2 3">
    <name type="scientific">Stephania japonica</name>
    <dbReference type="NCBI Taxonomy" id="461633"/>
    <lineage>
        <taxon>Eukaryota</taxon>
        <taxon>Viridiplantae</taxon>
        <taxon>Streptophyta</taxon>
        <taxon>Embryophyta</taxon>
        <taxon>Tracheophyta</taxon>
        <taxon>Spermatophyta</taxon>
        <taxon>Magnoliopsida</taxon>
        <taxon>Ranunculales</taxon>
        <taxon>Menispermaceae</taxon>
        <taxon>Menispermoideae</taxon>
        <taxon>Cissampelideae</taxon>
        <taxon>Stephania</taxon>
    </lineage>
</organism>
<sequence>MTRVGRTVVCTPESSRWCANRNFRRKEDRLGGIFDISQAQPPPSPLKRKMNKGSQEITEGKREGGARKVEEIEDGELK</sequence>
<accession>A0AAP0K382</accession>
<feature type="compositionally biased region" description="Basic and acidic residues" evidence="1">
    <location>
        <begin position="58"/>
        <end position="78"/>
    </location>
</feature>
<dbReference type="EMBL" id="JBBNAE010000002">
    <property type="protein sequence ID" value="KAK9145126.1"/>
    <property type="molecule type" value="Genomic_DNA"/>
</dbReference>
<keyword evidence="3" id="KW-1185">Reference proteome</keyword>
<name>A0AAP0K382_9MAGN</name>
<evidence type="ECO:0000313" key="3">
    <source>
        <dbReference type="Proteomes" id="UP001417504"/>
    </source>
</evidence>
<gene>
    <name evidence="2" type="ORF">Sjap_005029</name>
</gene>